<dbReference type="InterPro" id="IPR026960">
    <property type="entry name" value="RVT-Znf"/>
</dbReference>
<reference evidence="5" key="1">
    <citation type="journal article" date="2017" name="Front. Plant Sci.">
        <title>Climate Clever Clovers: New Paradigm to Reduce the Environmental Footprint of Ruminants by Breeding Low Methanogenic Forages Utilizing Haplotype Variation.</title>
        <authorList>
            <person name="Kaur P."/>
            <person name="Appels R."/>
            <person name="Bayer P.E."/>
            <person name="Keeble-Gagnere G."/>
            <person name="Wang J."/>
            <person name="Hirakawa H."/>
            <person name="Shirasawa K."/>
            <person name="Vercoe P."/>
            <person name="Stefanova K."/>
            <person name="Durmic Z."/>
            <person name="Nichols P."/>
            <person name="Revell C."/>
            <person name="Isobe S.N."/>
            <person name="Edwards D."/>
            <person name="Erskine W."/>
        </authorList>
    </citation>
    <scope>NUCLEOTIDE SEQUENCE [LARGE SCALE GENOMIC DNA]</scope>
    <source>
        <strain evidence="5">cv. Daliak</strain>
    </source>
</reference>
<keyword evidence="5" id="KW-1185">Reference proteome</keyword>
<dbReference type="CDD" id="cd01650">
    <property type="entry name" value="RT_nLTR_like"/>
    <property type="match status" value="1"/>
</dbReference>
<organism evidence="4 5">
    <name type="scientific">Trifolium subterraneum</name>
    <name type="common">Subterranean clover</name>
    <dbReference type="NCBI Taxonomy" id="3900"/>
    <lineage>
        <taxon>Eukaryota</taxon>
        <taxon>Viridiplantae</taxon>
        <taxon>Streptophyta</taxon>
        <taxon>Embryophyta</taxon>
        <taxon>Tracheophyta</taxon>
        <taxon>Spermatophyta</taxon>
        <taxon>Magnoliopsida</taxon>
        <taxon>eudicotyledons</taxon>
        <taxon>Gunneridae</taxon>
        <taxon>Pentapetalae</taxon>
        <taxon>rosids</taxon>
        <taxon>fabids</taxon>
        <taxon>Fabales</taxon>
        <taxon>Fabaceae</taxon>
        <taxon>Papilionoideae</taxon>
        <taxon>50 kb inversion clade</taxon>
        <taxon>NPAAA clade</taxon>
        <taxon>Hologalegina</taxon>
        <taxon>IRL clade</taxon>
        <taxon>Trifolieae</taxon>
        <taxon>Trifolium</taxon>
    </lineage>
</organism>
<gene>
    <name evidence="4" type="ORF">TSUD_402790</name>
</gene>
<evidence type="ECO:0000259" key="2">
    <source>
        <dbReference type="Pfam" id="PF00078"/>
    </source>
</evidence>
<dbReference type="AlphaFoldDB" id="A0A2Z6NWX1"/>
<accession>A0A2Z6NWX1</accession>
<evidence type="ECO:0008006" key="6">
    <source>
        <dbReference type="Google" id="ProtNLM"/>
    </source>
</evidence>
<dbReference type="EMBL" id="DF974248">
    <property type="protein sequence ID" value="GAU46753.1"/>
    <property type="molecule type" value="Genomic_DNA"/>
</dbReference>
<dbReference type="PANTHER" id="PTHR33116">
    <property type="entry name" value="REVERSE TRANSCRIPTASE ZINC-BINDING DOMAIN-CONTAINING PROTEIN-RELATED-RELATED"/>
    <property type="match status" value="1"/>
</dbReference>
<evidence type="ECO:0000259" key="3">
    <source>
        <dbReference type="Pfam" id="PF13966"/>
    </source>
</evidence>
<dbReference type="OrthoDB" id="1932527at2759"/>
<sequence length="592" mass="66823">MGETSLSWYYTSTIGSGNGLNTYLNPRVRGSIPTEGKNSTREGSGEDREVLANRLRLVIGSVISESQTTFVKDRQILDGILIVNELVDEAHKSKKELMLIKVDFEKAYDSVDWGYLDAVMGRIPTDEFSLERGLRQGDPLSPFLFLLAADGLNVLMMTMVERNLFSGYSVACWWGVNIPEFWLREAASALRCRVGNIPFIYIGLPIGGDPRRLGFWEPVLARLKNRLSGWNSRFLSFGGRLILLKSVLTSLPVYALSFFKAPSGKWCWRMLVDREGLWYRVLVARYGVERGRLRDGGRRGSSWWREIARIRDNGGGIGGAWFGECIVKKVGDGTDTLFWSDPWVDGIPLCMRFRRLFDLAETQLCSVAEMASLGWGAGGEAWVHSPDSWLWQPDLDNGYSVRSAYHLLTFQDSVTLHVADGLIWHPQVPLKVSILAWRLLRDRLPTKANLVTRGILSPEAHFCVSGCGAIESAQHLFLSCSTFGPLWPMASSWIGSPLVDSHTIPDHFAQFTLSVGGSRGRRSFMQLIWLVSVWLVWNERNSRCFSGSANSLQHMLDKIKNYSYRWLKAKRCTLALNYHSWWYSPLICLGLA</sequence>
<protein>
    <recommendedName>
        <fullName evidence="6">Reverse transcriptase domain-containing protein</fullName>
    </recommendedName>
</protein>
<evidence type="ECO:0000256" key="1">
    <source>
        <dbReference type="SAM" id="MobiDB-lite"/>
    </source>
</evidence>
<feature type="domain" description="Reverse transcriptase" evidence="2">
    <location>
        <begin position="50"/>
        <end position="152"/>
    </location>
</feature>
<dbReference type="Pfam" id="PF13966">
    <property type="entry name" value="zf-RVT"/>
    <property type="match status" value="1"/>
</dbReference>
<feature type="compositionally biased region" description="Basic and acidic residues" evidence="1">
    <location>
        <begin position="38"/>
        <end position="47"/>
    </location>
</feature>
<dbReference type="InterPro" id="IPR000477">
    <property type="entry name" value="RT_dom"/>
</dbReference>
<proteinExistence type="predicted"/>
<dbReference type="Proteomes" id="UP000242715">
    <property type="component" value="Unassembled WGS sequence"/>
</dbReference>
<evidence type="ECO:0000313" key="4">
    <source>
        <dbReference type="EMBL" id="GAU46753.1"/>
    </source>
</evidence>
<dbReference type="PANTHER" id="PTHR33116:SF78">
    <property type="entry name" value="OS12G0587133 PROTEIN"/>
    <property type="match status" value="1"/>
</dbReference>
<name>A0A2Z6NWX1_TRISU</name>
<feature type="region of interest" description="Disordered" evidence="1">
    <location>
        <begin position="28"/>
        <end position="47"/>
    </location>
</feature>
<dbReference type="Pfam" id="PF00078">
    <property type="entry name" value="RVT_1"/>
    <property type="match status" value="1"/>
</dbReference>
<feature type="domain" description="Reverse transcriptase zinc-binding" evidence="3">
    <location>
        <begin position="399"/>
        <end position="487"/>
    </location>
</feature>
<evidence type="ECO:0000313" key="5">
    <source>
        <dbReference type="Proteomes" id="UP000242715"/>
    </source>
</evidence>